<dbReference type="SUPFAM" id="SSF81383">
    <property type="entry name" value="F-box domain"/>
    <property type="match status" value="1"/>
</dbReference>
<dbReference type="Gene3D" id="1.20.1280.50">
    <property type="match status" value="1"/>
</dbReference>
<dbReference type="InterPro" id="IPR032675">
    <property type="entry name" value="LRR_dom_sf"/>
</dbReference>
<dbReference type="SUPFAM" id="SSF52047">
    <property type="entry name" value="RNI-like"/>
    <property type="match status" value="1"/>
</dbReference>
<dbReference type="Gene3D" id="3.80.10.10">
    <property type="entry name" value="Ribonuclease Inhibitor"/>
    <property type="match status" value="2"/>
</dbReference>
<evidence type="ECO:0000313" key="3">
    <source>
        <dbReference type="Proteomes" id="UP000703661"/>
    </source>
</evidence>
<proteinExistence type="predicted"/>
<keyword evidence="3" id="KW-1185">Reference proteome</keyword>
<dbReference type="InterPro" id="IPR036047">
    <property type="entry name" value="F-box-like_dom_sf"/>
</dbReference>
<comment type="caution">
    <text evidence="2">The sequence shown here is derived from an EMBL/GenBank/DDBJ whole genome shotgun (WGS) entry which is preliminary data.</text>
</comment>
<dbReference type="AlphaFoldDB" id="A0A9P6MTP1"/>
<dbReference type="Proteomes" id="UP000703661">
    <property type="component" value="Unassembled WGS sequence"/>
</dbReference>
<reference evidence="2" key="1">
    <citation type="journal article" date="2020" name="Fungal Divers.">
        <title>Resolving the Mortierellaceae phylogeny through synthesis of multi-gene phylogenetics and phylogenomics.</title>
        <authorList>
            <person name="Vandepol N."/>
            <person name="Liber J."/>
            <person name="Desiro A."/>
            <person name="Na H."/>
            <person name="Kennedy M."/>
            <person name="Barry K."/>
            <person name="Grigoriev I.V."/>
            <person name="Miller A.N."/>
            <person name="O'Donnell K."/>
            <person name="Stajich J.E."/>
            <person name="Bonito G."/>
        </authorList>
    </citation>
    <scope>NUCLEOTIDE SEQUENCE</scope>
    <source>
        <strain evidence="2">NRRL 2769</strain>
    </source>
</reference>
<accession>A0A9P6MTP1</accession>
<gene>
    <name evidence="2" type="ORF">BGZ80_011710</name>
</gene>
<protein>
    <recommendedName>
        <fullName evidence="1">F-box domain-containing protein</fullName>
    </recommendedName>
</protein>
<sequence length="503" mass="57265">MNAQNLPPEILEHISLFIECRPQISRCARVCRAWHATFIRSLFYKIDVQSLSCTEKKYPTGAVLGRYCHLIRSVNFQRHFPPDYLELGRQLGSIPPTTAWQLLLQKCQLFSLIISQPHTSFSGFGSLATLISNHASTLTEIQISFHDKSVPIITHFWNEIAQCTQLQRLTIRKGSVIGSEAEAFTQACSTPTTLEIYGMSLLGGLGVDGLKWPRVKRLCCSNLLNAPAVRFVKAVISRCSNLKFLYWSMDMHGDAMRTFSEYLAANTWPLLDSLHFRSDSYLQDSELFRVLDTLTKPLVLLRAPRSDFSTLSFNSMRGRGFFTSIRDLNLNRCLGVTSAMIQEILSSCPLLEVCFLGRIRISDIICGKPWICGRMRNLCINIDVDSAVNDPDFIEQQHKVFKQLSVMKLVEKLAINHEKTDIQSTRTLDLRLESGLGLLTGFSQLKEFWFKGDQRMTLEDVHWLANNFKRLRHLSGRLHVDEEILKPLKNVLTERGISVYDGN</sequence>
<name>A0A9P6MTP1_9FUNG</name>
<evidence type="ECO:0000313" key="2">
    <source>
        <dbReference type="EMBL" id="KAG0012467.1"/>
    </source>
</evidence>
<dbReference type="EMBL" id="JAAAID010000978">
    <property type="protein sequence ID" value="KAG0012467.1"/>
    <property type="molecule type" value="Genomic_DNA"/>
</dbReference>
<dbReference type="OrthoDB" id="2365635at2759"/>
<feature type="domain" description="F-box" evidence="1">
    <location>
        <begin position="4"/>
        <end position="46"/>
    </location>
</feature>
<evidence type="ECO:0000259" key="1">
    <source>
        <dbReference type="Pfam" id="PF12937"/>
    </source>
</evidence>
<dbReference type="InterPro" id="IPR001810">
    <property type="entry name" value="F-box_dom"/>
</dbReference>
<dbReference type="Pfam" id="PF12937">
    <property type="entry name" value="F-box-like"/>
    <property type="match status" value="1"/>
</dbReference>
<organism evidence="2 3">
    <name type="scientific">Entomortierella chlamydospora</name>
    <dbReference type="NCBI Taxonomy" id="101097"/>
    <lineage>
        <taxon>Eukaryota</taxon>
        <taxon>Fungi</taxon>
        <taxon>Fungi incertae sedis</taxon>
        <taxon>Mucoromycota</taxon>
        <taxon>Mortierellomycotina</taxon>
        <taxon>Mortierellomycetes</taxon>
        <taxon>Mortierellales</taxon>
        <taxon>Mortierellaceae</taxon>
        <taxon>Entomortierella</taxon>
    </lineage>
</organism>